<dbReference type="AlphaFoldDB" id="A0A927FFQ3"/>
<feature type="transmembrane region" description="Helical" evidence="1">
    <location>
        <begin position="367"/>
        <end position="386"/>
    </location>
</feature>
<dbReference type="EMBL" id="JACYFT010000001">
    <property type="protein sequence ID" value="MBD8049712.1"/>
    <property type="molecule type" value="Genomic_DNA"/>
</dbReference>
<keyword evidence="1" id="KW-1133">Transmembrane helix</keyword>
<dbReference type="SUPFAM" id="SSF55073">
    <property type="entry name" value="Nucleotide cyclase"/>
    <property type="match status" value="1"/>
</dbReference>
<protein>
    <submittedName>
        <fullName evidence="3">CHASE2 domain-containing protein</fullName>
    </submittedName>
</protein>
<comment type="caution">
    <text evidence="3">The sequence shown here is derived from an EMBL/GenBank/DDBJ whole genome shotgun (WGS) entry which is preliminary data.</text>
</comment>
<evidence type="ECO:0000256" key="1">
    <source>
        <dbReference type="SAM" id="Phobius"/>
    </source>
</evidence>
<dbReference type="InterPro" id="IPR029787">
    <property type="entry name" value="Nucleotide_cyclase"/>
</dbReference>
<keyword evidence="4" id="KW-1185">Reference proteome</keyword>
<gene>
    <name evidence="3" type="ORF">IC609_04075</name>
</gene>
<evidence type="ECO:0000313" key="4">
    <source>
        <dbReference type="Proteomes" id="UP000647424"/>
    </source>
</evidence>
<feature type="domain" description="CHASE2" evidence="2">
    <location>
        <begin position="39"/>
        <end position="357"/>
    </location>
</feature>
<keyword evidence="1" id="KW-0472">Membrane</keyword>
<dbReference type="Gene3D" id="3.30.70.1230">
    <property type="entry name" value="Nucleotide cyclase"/>
    <property type="match status" value="1"/>
</dbReference>
<evidence type="ECO:0000313" key="3">
    <source>
        <dbReference type="EMBL" id="MBD8049712.1"/>
    </source>
</evidence>
<dbReference type="Pfam" id="PF05226">
    <property type="entry name" value="CHASE2"/>
    <property type="match status" value="1"/>
</dbReference>
<sequence length="646" mass="68399">MEALIPRGRWHALRPLLLQACALMLAVLASLAASGWGGASAVDAQLHDFMTRRLTPAAPSAQDVVIIDIDEPSLAQIGPWPWPRTVLADMAKRLRERGATVQAWDLYFPESAPGDEALNAELAAPQKSGQRTDVVLGQVLIADPQVHAPPQVGQLRGTPDFPDLCTPSLPITGFFGVADSLPAARTGHLSATPDADGGLRSLPAVFCQGAARYPQLTLVAAQTLYPDQAWQLTPGNSLFGPAQWLQRGPMRFALDAHSRIVVPYSRPHHQWTAISALKLLDGSVDPQLIQGKVVVVGATALGLVDTASTPYHPNAPGVSVHAEVMSAALGSRWSVVPPSAWPYVSLLTLLLGLTLLACQRWAPRRTVLVVGGLFVLLLPLGLAVLARSAGSLGHILPVASPTLGLAGLAVLLAALHMDAQRRRTHQLTHHLESFLPSHLAREIARQDPSGESLGRTDAGTIMAVRVSGLQRWSAGVGSLKALALVHAITSLAETHARRQGGMLEHVQGDTLLLSWSTSPADGAHASASAHDAVQSSVQAARGLLAELGDLLSANETETSPLGLRMAIDHGDFLLAVAGSRTSRRSLMLGAAVDSVLAMLPMCEELASPILMGQRAAQSAPRISMHPMGQFLLPESRTPQTIFRVEP</sequence>
<proteinExistence type="predicted"/>
<feature type="transmembrane region" description="Helical" evidence="1">
    <location>
        <begin position="340"/>
        <end position="358"/>
    </location>
</feature>
<name>A0A927FFQ3_9BURK</name>
<reference evidence="3" key="1">
    <citation type="submission" date="2020-09" db="EMBL/GenBank/DDBJ databases">
        <title>Genome seq and assembly of Limnohabitants sp.</title>
        <authorList>
            <person name="Chhetri G."/>
        </authorList>
    </citation>
    <scope>NUCLEOTIDE SEQUENCE</scope>
    <source>
        <strain evidence="3">JUR4</strain>
    </source>
</reference>
<keyword evidence="1" id="KW-0812">Transmembrane</keyword>
<feature type="transmembrane region" description="Helical" evidence="1">
    <location>
        <begin position="392"/>
        <end position="415"/>
    </location>
</feature>
<organism evidence="3 4">
    <name type="scientific">Limnohabitans radicicola</name>
    <dbReference type="NCBI Taxonomy" id="2771427"/>
    <lineage>
        <taxon>Bacteria</taxon>
        <taxon>Pseudomonadati</taxon>
        <taxon>Pseudomonadota</taxon>
        <taxon>Betaproteobacteria</taxon>
        <taxon>Burkholderiales</taxon>
        <taxon>Comamonadaceae</taxon>
        <taxon>Limnohabitans</taxon>
    </lineage>
</organism>
<accession>A0A927FFQ3</accession>
<evidence type="ECO:0000259" key="2">
    <source>
        <dbReference type="SMART" id="SM01080"/>
    </source>
</evidence>
<dbReference type="RefSeq" id="WP_191818161.1">
    <property type="nucleotide sequence ID" value="NZ_JACYFT010000001.1"/>
</dbReference>
<dbReference type="SMART" id="SM01080">
    <property type="entry name" value="CHASE2"/>
    <property type="match status" value="1"/>
</dbReference>
<dbReference type="InterPro" id="IPR007890">
    <property type="entry name" value="CHASE2"/>
</dbReference>
<dbReference type="Proteomes" id="UP000647424">
    <property type="component" value="Unassembled WGS sequence"/>
</dbReference>